<keyword evidence="3" id="KW-1185">Reference proteome</keyword>
<evidence type="ECO:0000313" key="2">
    <source>
        <dbReference type="EMBL" id="MBD2847389.1"/>
    </source>
</evidence>
<dbReference type="InterPro" id="IPR032693">
    <property type="entry name" value="YtkA-like_dom"/>
</dbReference>
<dbReference type="RefSeq" id="WP_190920491.1">
    <property type="nucleotide sequence ID" value="NZ_JACXIZ010000036.1"/>
</dbReference>
<gene>
    <name evidence="2" type="ORF">IDH44_19480</name>
</gene>
<sequence>MKRLLPLLLLCGALAQLIYIRIDREQALAGNGARYRDAGFDLRIAADFEEARSMEPSAFRIELKDDTGAPVDGTSLRLSITMPGMLCGTIPGEIAEIAPGVYRATAIPVMAGSWQARASLGLAGVEARVSTDFEVK</sequence>
<dbReference type="Pfam" id="PF13115">
    <property type="entry name" value="YtkA"/>
    <property type="match status" value="1"/>
</dbReference>
<protein>
    <submittedName>
        <fullName evidence="2">FixH family protein</fullName>
    </submittedName>
</protein>
<comment type="caution">
    <text evidence="2">The sequence shown here is derived from an EMBL/GenBank/DDBJ whole genome shotgun (WGS) entry which is preliminary data.</text>
</comment>
<dbReference type="Gene3D" id="2.60.40.10">
    <property type="entry name" value="Immunoglobulins"/>
    <property type="match status" value="1"/>
</dbReference>
<dbReference type="AlphaFoldDB" id="A0A927BXT3"/>
<evidence type="ECO:0000313" key="3">
    <source>
        <dbReference type="Proteomes" id="UP000621560"/>
    </source>
</evidence>
<accession>A0A927BXT3</accession>
<dbReference type="InterPro" id="IPR013783">
    <property type="entry name" value="Ig-like_fold"/>
</dbReference>
<dbReference type="Proteomes" id="UP000621560">
    <property type="component" value="Unassembled WGS sequence"/>
</dbReference>
<organism evidence="2 3">
    <name type="scientific">Paenibacillus sabuli</name>
    <dbReference type="NCBI Taxonomy" id="2772509"/>
    <lineage>
        <taxon>Bacteria</taxon>
        <taxon>Bacillati</taxon>
        <taxon>Bacillota</taxon>
        <taxon>Bacilli</taxon>
        <taxon>Bacillales</taxon>
        <taxon>Paenibacillaceae</taxon>
        <taxon>Paenibacillus</taxon>
    </lineage>
</organism>
<feature type="domain" description="YtkA-like" evidence="1">
    <location>
        <begin position="54"/>
        <end position="116"/>
    </location>
</feature>
<proteinExistence type="predicted"/>
<dbReference type="EMBL" id="JACXIZ010000036">
    <property type="protein sequence ID" value="MBD2847389.1"/>
    <property type="molecule type" value="Genomic_DNA"/>
</dbReference>
<name>A0A927BXT3_9BACL</name>
<evidence type="ECO:0000259" key="1">
    <source>
        <dbReference type="Pfam" id="PF13115"/>
    </source>
</evidence>
<reference evidence="2" key="1">
    <citation type="submission" date="2020-09" db="EMBL/GenBank/DDBJ databases">
        <title>A novel bacterium of genus Paenibacillus, isolated from South China Sea.</title>
        <authorList>
            <person name="Huang H."/>
            <person name="Mo K."/>
            <person name="Hu Y."/>
        </authorList>
    </citation>
    <scope>NUCLEOTIDE SEQUENCE</scope>
    <source>
        <strain evidence="2">IB182496</strain>
    </source>
</reference>